<evidence type="ECO:0000256" key="2">
    <source>
        <dbReference type="SAM" id="SignalP"/>
    </source>
</evidence>
<dbReference type="InterPro" id="IPR011033">
    <property type="entry name" value="PRC_barrel-like_sf"/>
</dbReference>
<sequence length="371" mass="39222">MLRKILTTTALVTALTVPAFAADNAATTKTMDETTQAPAAQATGSAQEKDPSLYMFEVHTLAEDATQGYLASNLIGKYVYASEAEDADSLGDINDIVIGQDGTIQAVILGAGGFLGVGEKDVALDFDRLAMQETGDSEFRIVSDVTKAELEGAAEYERPDYVPEWMSLAAINDGIDNVTTSASKAYDDATKSTEEAYDSAAASIEQTGDNVEQKTDEMAAAPVVDGDVQADEVREEAMAPEATDELNPANDQASAEANWMEDKVAVESGTLEADELIGASVYDVAYNSVGEVGDVLLNADGQIEAAIVDAGGFLGLGEKEVAIDFSEVRIYREKDGDDLYVKTSITEEALDNAPEYDEDTYSGSATGVKAQ</sequence>
<evidence type="ECO:0000313" key="5">
    <source>
        <dbReference type="Proteomes" id="UP000664779"/>
    </source>
</evidence>
<dbReference type="PANTHER" id="PTHR36505">
    <property type="entry name" value="BLR1072 PROTEIN"/>
    <property type="match status" value="1"/>
</dbReference>
<dbReference type="RefSeq" id="WP_206944420.1">
    <property type="nucleotide sequence ID" value="NZ_JAFLNF010000011.1"/>
</dbReference>
<dbReference type="SUPFAM" id="SSF50346">
    <property type="entry name" value="PRC-barrel domain"/>
    <property type="match status" value="2"/>
</dbReference>
<evidence type="ECO:0000259" key="3">
    <source>
        <dbReference type="Pfam" id="PF05239"/>
    </source>
</evidence>
<name>A0A939ESL2_9HYPH</name>
<feature type="signal peptide" evidence="2">
    <location>
        <begin position="1"/>
        <end position="21"/>
    </location>
</feature>
<gene>
    <name evidence="4" type="ORF">J0X15_19160</name>
</gene>
<proteinExistence type="predicted"/>
<feature type="domain" description="PRC-barrel" evidence="3">
    <location>
        <begin position="69"/>
        <end position="134"/>
    </location>
</feature>
<comment type="caution">
    <text evidence="4">The sequence shown here is derived from an EMBL/GenBank/DDBJ whole genome shotgun (WGS) entry which is preliminary data.</text>
</comment>
<dbReference type="InterPro" id="IPR027275">
    <property type="entry name" value="PRC-brl_dom"/>
</dbReference>
<organism evidence="4 5">
    <name type="scientific">Roseibium limicola</name>
    <dbReference type="NCBI Taxonomy" id="2816037"/>
    <lineage>
        <taxon>Bacteria</taxon>
        <taxon>Pseudomonadati</taxon>
        <taxon>Pseudomonadota</taxon>
        <taxon>Alphaproteobacteria</taxon>
        <taxon>Hyphomicrobiales</taxon>
        <taxon>Stappiaceae</taxon>
        <taxon>Roseibium</taxon>
    </lineage>
</organism>
<dbReference type="EMBL" id="JAFLNF010000011">
    <property type="protein sequence ID" value="MBO0347357.1"/>
    <property type="molecule type" value="Genomic_DNA"/>
</dbReference>
<dbReference type="Proteomes" id="UP000664779">
    <property type="component" value="Unassembled WGS sequence"/>
</dbReference>
<dbReference type="PANTHER" id="PTHR36505:SF1">
    <property type="entry name" value="BLR1072 PROTEIN"/>
    <property type="match status" value="1"/>
</dbReference>
<feature type="domain" description="PRC-barrel" evidence="3">
    <location>
        <begin position="271"/>
        <end position="332"/>
    </location>
</feature>
<feature type="compositionally biased region" description="Acidic residues" evidence="1">
    <location>
        <begin position="350"/>
        <end position="360"/>
    </location>
</feature>
<dbReference type="Gene3D" id="2.30.30.240">
    <property type="entry name" value="PRC-barrel domain"/>
    <property type="match status" value="2"/>
</dbReference>
<feature type="chain" id="PRO_5037900353" evidence="2">
    <location>
        <begin position="22"/>
        <end position="371"/>
    </location>
</feature>
<evidence type="ECO:0000313" key="4">
    <source>
        <dbReference type="EMBL" id="MBO0347357.1"/>
    </source>
</evidence>
<keyword evidence="5" id="KW-1185">Reference proteome</keyword>
<reference evidence="4" key="1">
    <citation type="submission" date="2021-03" db="EMBL/GenBank/DDBJ databases">
        <title>Roseibium sp. CAU 1637 isolated from Incheon.</title>
        <authorList>
            <person name="Kim W."/>
        </authorList>
    </citation>
    <scope>NUCLEOTIDE SEQUENCE</scope>
    <source>
        <strain evidence="4">CAU 1637</strain>
    </source>
</reference>
<dbReference type="Pfam" id="PF05239">
    <property type="entry name" value="PRC"/>
    <property type="match status" value="2"/>
</dbReference>
<feature type="region of interest" description="Disordered" evidence="1">
    <location>
        <begin position="350"/>
        <end position="371"/>
    </location>
</feature>
<keyword evidence="2" id="KW-0732">Signal</keyword>
<evidence type="ECO:0000256" key="1">
    <source>
        <dbReference type="SAM" id="MobiDB-lite"/>
    </source>
</evidence>
<protein>
    <submittedName>
        <fullName evidence="4">PRC-barrel domain-containing protein</fullName>
    </submittedName>
</protein>
<dbReference type="AlphaFoldDB" id="A0A939ESL2"/>
<accession>A0A939ESL2</accession>